<dbReference type="SMART" id="SM00054">
    <property type="entry name" value="EFh"/>
    <property type="match status" value="4"/>
</dbReference>
<keyword evidence="16" id="KW-0106">Calcium</keyword>
<dbReference type="GO" id="GO:0005509">
    <property type="term" value="F:calcium ion binding"/>
    <property type="evidence" value="ECO:0007669"/>
    <property type="project" value="InterPro"/>
</dbReference>
<keyword evidence="18" id="KW-0282">Flagellum</keyword>
<comment type="cofactor">
    <cofactor evidence="1">
        <name>Mg(2+)</name>
        <dbReference type="ChEBI" id="CHEBI:18420"/>
    </cofactor>
</comment>
<dbReference type="Proteomes" id="UP000187209">
    <property type="component" value="Unassembled WGS sequence"/>
</dbReference>
<dbReference type="CDD" id="cd00051">
    <property type="entry name" value="EFh"/>
    <property type="match status" value="1"/>
</dbReference>
<keyword evidence="19" id="KW-0472">Membrane</keyword>
<comment type="similarity">
    <text evidence="24">Belongs to the protein kinase superfamily. Ser/Thr protein kinase family. CDPK subfamily.</text>
</comment>
<sequence>MGCFKLKGQKEEELTRFSDKKKLSVSKKVFIKQRKCKVSDHYEILKKIGDGSYGQVFLVKHIHSKTERAMKSIPLSQTIDIDQLMIEVNVLKELDHPNIVRIFEVINDSKCLNIVMEHCTGGELYEKIKKSNHFSESLASQYMFDIVSAIKYCHEAKLVHRDLKPENVLFESDKDETRLKLIDFGTSKYFKPNERMQKFIGTSYYVAPEVIDKNYDEKCDVWSLGIMLYAMLCGIPPFVGETNDEIFGKIKNNKVSFKSECWKCVSKEAKSLIRHMLIKDPTKRPTIHEIYLDPWIQNKKSRVSDMPIAKKTLENMQNFQAECNLKKITMSYIVSQLIVSEEVNDLRNIFHSLDKNGDGKLSKEELLEGFQDASVIVGFNIDEIFQECDADGNGYVDYTEFLTAASNWQKIASRERLKAAFNAYDQDGNGKISPQELVNALKSSGIDKKLIKDMIEAADTNGDGEMDFNEFEQIMMKAGNRV</sequence>
<dbReference type="GO" id="GO:0020005">
    <property type="term" value="C:symbiont-containing vacuole membrane"/>
    <property type="evidence" value="ECO:0007669"/>
    <property type="project" value="UniProtKB-SubCell"/>
</dbReference>
<evidence type="ECO:0000256" key="23">
    <source>
        <dbReference type="ARBA" id="ARBA00023288"/>
    </source>
</evidence>
<dbReference type="PROSITE" id="PS00018">
    <property type="entry name" value="EF_HAND_1"/>
    <property type="match status" value="4"/>
</dbReference>
<comment type="catalytic activity">
    <reaction evidence="25">
        <text>L-threonyl-[protein] + ATP = O-phospho-L-threonyl-[protein] + ADP + H(+)</text>
        <dbReference type="Rhea" id="RHEA:46608"/>
        <dbReference type="Rhea" id="RHEA-COMP:11060"/>
        <dbReference type="Rhea" id="RHEA-COMP:11605"/>
        <dbReference type="ChEBI" id="CHEBI:15378"/>
        <dbReference type="ChEBI" id="CHEBI:30013"/>
        <dbReference type="ChEBI" id="CHEBI:30616"/>
        <dbReference type="ChEBI" id="CHEBI:61977"/>
        <dbReference type="ChEBI" id="CHEBI:456216"/>
        <dbReference type="EC" id="2.7.11.1"/>
    </reaction>
</comment>
<evidence type="ECO:0000313" key="35">
    <source>
        <dbReference type="Proteomes" id="UP000187209"/>
    </source>
</evidence>
<evidence type="ECO:0000256" key="3">
    <source>
        <dbReference type="ARBA" id="ARBA00004342"/>
    </source>
</evidence>
<dbReference type="Gene3D" id="3.30.200.20">
    <property type="entry name" value="Phosphorylase Kinase, domain 1"/>
    <property type="match status" value="1"/>
</dbReference>
<evidence type="ECO:0000256" key="31">
    <source>
        <dbReference type="RuleBase" id="RU000304"/>
    </source>
</evidence>
<dbReference type="InterPro" id="IPR011009">
    <property type="entry name" value="Kinase-like_dom_sf"/>
</dbReference>
<dbReference type="InterPro" id="IPR050205">
    <property type="entry name" value="CDPK_Ser/Thr_kinases"/>
</dbReference>
<evidence type="ECO:0000256" key="26">
    <source>
        <dbReference type="ARBA" id="ARBA00048679"/>
    </source>
</evidence>
<organism evidence="34 35">
    <name type="scientific">Stentor coeruleus</name>
    <dbReference type="NCBI Taxonomy" id="5963"/>
    <lineage>
        <taxon>Eukaryota</taxon>
        <taxon>Sar</taxon>
        <taxon>Alveolata</taxon>
        <taxon>Ciliophora</taxon>
        <taxon>Postciliodesmatophora</taxon>
        <taxon>Heterotrichea</taxon>
        <taxon>Heterotrichida</taxon>
        <taxon>Stentoridae</taxon>
        <taxon>Stentor</taxon>
    </lineage>
</organism>
<dbReference type="FunFam" id="1.10.510.10:FF:000398">
    <property type="entry name" value="Calcium-dependent protein kinase 1"/>
    <property type="match status" value="1"/>
</dbReference>
<dbReference type="PROSITE" id="PS00108">
    <property type="entry name" value="PROTEIN_KINASE_ST"/>
    <property type="match status" value="1"/>
</dbReference>
<name>A0A1R2CPN4_9CILI</name>
<evidence type="ECO:0000256" key="11">
    <source>
        <dbReference type="ARBA" id="ARBA00022707"/>
    </source>
</evidence>
<dbReference type="SUPFAM" id="SSF56112">
    <property type="entry name" value="Protein kinase-like (PK-like)"/>
    <property type="match status" value="1"/>
</dbReference>
<evidence type="ECO:0000256" key="20">
    <source>
        <dbReference type="ARBA" id="ARBA00023069"/>
    </source>
</evidence>
<dbReference type="InterPro" id="IPR002048">
    <property type="entry name" value="EF_hand_dom"/>
</dbReference>
<evidence type="ECO:0000256" key="14">
    <source>
        <dbReference type="ARBA" id="ARBA00022741"/>
    </source>
</evidence>
<dbReference type="GO" id="GO:0005886">
    <property type="term" value="C:plasma membrane"/>
    <property type="evidence" value="ECO:0007669"/>
    <property type="project" value="UniProtKB-SubCell"/>
</dbReference>
<evidence type="ECO:0000256" key="25">
    <source>
        <dbReference type="ARBA" id="ARBA00047899"/>
    </source>
</evidence>
<evidence type="ECO:0000256" key="6">
    <source>
        <dbReference type="ARBA" id="ARBA00012513"/>
    </source>
</evidence>
<dbReference type="OrthoDB" id="541276at2759"/>
<keyword evidence="15" id="KW-0418">Kinase</keyword>
<evidence type="ECO:0000256" key="10">
    <source>
        <dbReference type="ARBA" id="ARBA00022679"/>
    </source>
</evidence>
<keyword evidence="13" id="KW-0677">Repeat</keyword>
<dbReference type="InterPro" id="IPR017441">
    <property type="entry name" value="Protein_kinase_ATP_BS"/>
</dbReference>
<feature type="domain" description="EF-hand" evidence="33">
    <location>
        <begin position="341"/>
        <end position="376"/>
    </location>
</feature>
<evidence type="ECO:0000256" key="30">
    <source>
        <dbReference type="PROSITE-ProRule" id="PRU10141"/>
    </source>
</evidence>
<feature type="domain" description="Protein kinase" evidence="32">
    <location>
        <begin position="42"/>
        <end position="296"/>
    </location>
</feature>
<dbReference type="GO" id="GO:0020002">
    <property type="term" value="C:host cell plasma membrane"/>
    <property type="evidence" value="ECO:0007669"/>
    <property type="project" value="UniProtKB-SubCell"/>
</dbReference>
<feature type="domain" description="EF-hand" evidence="33">
    <location>
        <begin position="412"/>
        <end position="447"/>
    </location>
</feature>
<dbReference type="InterPro" id="IPR018247">
    <property type="entry name" value="EF_Hand_1_Ca_BS"/>
</dbReference>
<dbReference type="EMBL" id="MPUH01000092">
    <property type="protein sequence ID" value="OMJ90930.1"/>
    <property type="molecule type" value="Genomic_DNA"/>
</dbReference>
<dbReference type="GO" id="GO:0005524">
    <property type="term" value="F:ATP binding"/>
    <property type="evidence" value="ECO:0007669"/>
    <property type="project" value="UniProtKB-UniRule"/>
</dbReference>
<evidence type="ECO:0000256" key="2">
    <source>
        <dbReference type="ARBA" id="ARBA00004230"/>
    </source>
</evidence>
<dbReference type="FunFam" id="3.30.200.20:FF:000315">
    <property type="entry name" value="Calcium-dependent protein kinase 3"/>
    <property type="match status" value="1"/>
</dbReference>
<keyword evidence="8" id="KW-1032">Host cell membrane</keyword>
<evidence type="ECO:0000256" key="17">
    <source>
        <dbReference type="ARBA" id="ARBA00022840"/>
    </source>
</evidence>
<evidence type="ECO:0000256" key="29">
    <source>
        <dbReference type="ARBA" id="ARBA00068067"/>
    </source>
</evidence>
<evidence type="ECO:0000259" key="33">
    <source>
        <dbReference type="PROSITE" id="PS50222"/>
    </source>
</evidence>
<comment type="subunit">
    <text evidence="5">Monomer.</text>
</comment>
<comment type="subcellular location">
    <subcellularLocation>
        <location evidence="3">Cell membrane</location>
        <topology evidence="3">Lipid-anchor</topology>
        <orientation evidence="3">Cytoplasmic side</orientation>
    </subcellularLocation>
    <subcellularLocation>
        <location evidence="2">Cell projection</location>
        <location evidence="2">Cilium</location>
        <location evidence="2">Flagellum</location>
    </subcellularLocation>
    <subcellularLocation>
        <location evidence="4">Host cell membrane</location>
        <topology evidence="4">Lipid-anchor</topology>
    </subcellularLocation>
    <subcellularLocation>
        <location evidence="28">Parasitophorous vacuole membrane</location>
        <topology evidence="28">Lipid-anchor</topology>
    </subcellularLocation>
</comment>
<feature type="domain" description="EF-hand" evidence="33">
    <location>
        <begin position="448"/>
        <end position="481"/>
    </location>
</feature>
<dbReference type="AlphaFoldDB" id="A0A1R2CPN4"/>
<dbReference type="GO" id="GO:0004674">
    <property type="term" value="F:protein serine/threonine kinase activity"/>
    <property type="evidence" value="ECO:0007669"/>
    <property type="project" value="UniProtKB-KW"/>
</dbReference>
<evidence type="ECO:0000256" key="28">
    <source>
        <dbReference type="ARBA" id="ARBA00060437"/>
    </source>
</evidence>
<keyword evidence="20" id="KW-0969">Cilium</keyword>
<dbReference type="Pfam" id="PF00069">
    <property type="entry name" value="Pkinase"/>
    <property type="match status" value="1"/>
</dbReference>
<evidence type="ECO:0000256" key="7">
    <source>
        <dbReference type="ARBA" id="ARBA00022475"/>
    </source>
</evidence>
<keyword evidence="35" id="KW-1185">Reference proteome</keyword>
<evidence type="ECO:0000259" key="32">
    <source>
        <dbReference type="PROSITE" id="PS50011"/>
    </source>
</evidence>
<reference evidence="34 35" key="1">
    <citation type="submission" date="2016-11" db="EMBL/GenBank/DDBJ databases">
        <title>The macronuclear genome of Stentor coeruleus: a giant cell with tiny introns.</title>
        <authorList>
            <person name="Slabodnick M."/>
            <person name="Ruby J.G."/>
            <person name="Reiff S.B."/>
            <person name="Swart E.C."/>
            <person name="Gosai S."/>
            <person name="Prabakaran S."/>
            <person name="Witkowska E."/>
            <person name="Larue G.E."/>
            <person name="Fisher S."/>
            <person name="Freeman R.M."/>
            <person name="Gunawardena J."/>
            <person name="Chu W."/>
            <person name="Stover N.A."/>
            <person name="Gregory B.D."/>
            <person name="Nowacki M."/>
            <person name="Derisi J."/>
            <person name="Roy S.W."/>
            <person name="Marshall W.F."/>
            <person name="Sood P."/>
        </authorList>
    </citation>
    <scope>NUCLEOTIDE SEQUENCE [LARGE SCALE GENOMIC DNA]</scope>
    <source>
        <strain evidence="34">WM001</strain>
    </source>
</reference>
<evidence type="ECO:0000256" key="8">
    <source>
        <dbReference type="ARBA" id="ARBA00022511"/>
    </source>
</evidence>
<evidence type="ECO:0000256" key="21">
    <source>
        <dbReference type="ARBA" id="ARBA00023139"/>
    </source>
</evidence>
<dbReference type="Gene3D" id="1.10.238.10">
    <property type="entry name" value="EF-hand"/>
    <property type="match status" value="2"/>
</dbReference>
<dbReference type="PROSITE" id="PS50222">
    <property type="entry name" value="EF_HAND_2"/>
    <property type="match status" value="4"/>
</dbReference>
<dbReference type="InterPro" id="IPR008271">
    <property type="entry name" value="Ser/Thr_kinase_AS"/>
</dbReference>
<evidence type="ECO:0000256" key="15">
    <source>
        <dbReference type="ARBA" id="ARBA00022777"/>
    </source>
</evidence>
<dbReference type="Gene3D" id="1.10.510.10">
    <property type="entry name" value="Transferase(Phosphotransferase) domain 1"/>
    <property type="match status" value="1"/>
</dbReference>
<evidence type="ECO:0000256" key="27">
    <source>
        <dbReference type="ARBA" id="ARBA00056933"/>
    </source>
</evidence>
<evidence type="ECO:0000256" key="22">
    <source>
        <dbReference type="ARBA" id="ARBA00023273"/>
    </source>
</evidence>
<evidence type="ECO:0000313" key="34">
    <source>
        <dbReference type="EMBL" id="OMJ90930.1"/>
    </source>
</evidence>
<keyword evidence="11" id="KW-0519">Myristate</keyword>
<keyword evidence="19" id="KW-1043">Host membrane</keyword>
<keyword evidence="7" id="KW-1003">Cell membrane</keyword>
<evidence type="ECO:0000256" key="13">
    <source>
        <dbReference type="ARBA" id="ARBA00022737"/>
    </source>
</evidence>
<dbReference type="Pfam" id="PF13499">
    <property type="entry name" value="EF-hand_7"/>
    <property type="match status" value="2"/>
</dbReference>
<comment type="function">
    <text evidence="27">Calcium-dependent protein kinase which acts as a sensor and effector of intracellular Ca(2+) levels probably in part downstream of cGMP-activated PKG kinase. During the liver stage, involved in sporozoite motility and thus in sporozoite invasion of host hepatocytes, probably together with CDPK4 and CDPK5. In the mosquito midgut and during the last stage of male gamete exflagellation, may play a role in the rupture of the host erythrocyte membrane. In the mosquito midgut, required for the differentiation of the zygote into the ookinete by promoting the translational activation of a subset of repressed mRNAs; these mRNAs are kept repressed in the zygote by the DOZI- or CITH-containing mRNP complexes. Dispensable during the asexual blood stage.</text>
</comment>
<dbReference type="PROSITE" id="PS50011">
    <property type="entry name" value="PROTEIN_KINASE_DOM"/>
    <property type="match status" value="1"/>
</dbReference>
<dbReference type="InterPro" id="IPR000719">
    <property type="entry name" value="Prot_kinase_dom"/>
</dbReference>
<evidence type="ECO:0000256" key="9">
    <source>
        <dbReference type="ARBA" id="ARBA00022527"/>
    </source>
</evidence>
<accession>A0A1R2CPN4</accession>
<dbReference type="GO" id="GO:0031514">
    <property type="term" value="C:motile cilium"/>
    <property type="evidence" value="ECO:0007669"/>
    <property type="project" value="UniProtKB-SubCell"/>
</dbReference>
<keyword evidence="12" id="KW-0479">Metal-binding</keyword>
<feature type="domain" description="EF-hand" evidence="33">
    <location>
        <begin position="381"/>
        <end position="411"/>
    </location>
</feature>
<keyword evidence="17 30" id="KW-0067">ATP-binding</keyword>
<dbReference type="PANTHER" id="PTHR24349">
    <property type="entry name" value="SERINE/THREONINE-PROTEIN KINASE"/>
    <property type="match status" value="1"/>
</dbReference>
<evidence type="ECO:0000256" key="24">
    <source>
        <dbReference type="ARBA" id="ARBA00024334"/>
    </source>
</evidence>
<dbReference type="InterPro" id="IPR011992">
    <property type="entry name" value="EF-hand-dom_pair"/>
</dbReference>
<feature type="binding site" evidence="30">
    <location>
        <position position="71"/>
    </location>
    <ligand>
        <name>ATP</name>
        <dbReference type="ChEBI" id="CHEBI:30616"/>
    </ligand>
</feature>
<keyword evidence="10" id="KW-0808">Transferase</keyword>
<evidence type="ECO:0000256" key="16">
    <source>
        <dbReference type="ARBA" id="ARBA00022837"/>
    </source>
</evidence>
<dbReference type="CDD" id="cd05117">
    <property type="entry name" value="STKc_CAMK"/>
    <property type="match status" value="1"/>
</dbReference>
<keyword evidence="23" id="KW-0449">Lipoprotein</keyword>
<evidence type="ECO:0000256" key="18">
    <source>
        <dbReference type="ARBA" id="ARBA00022846"/>
    </source>
</evidence>
<dbReference type="FunFam" id="1.10.238.10:FF:000003">
    <property type="entry name" value="Calmodulin A"/>
    <property type="match status" value="1"/>
</dbReference>
<keyword evidence="14 30" id="KW-0547">Nucleotide-binding</keyword>
<keyword evidence="22" id="KW-0966">Cell projection</keyword>
<evidence type="ECO:0000256" key="12">
    <source>
        <dbReference type="ARBA" id="ARBA00022723"/>
    </source>
</evidence>
<evidence type="ECO:0000256" key="1">
    <source>
        <dbReference type="ARBA" id="ARBA00001946"/>
    </source>
</evidence>
<comment type="catalytic activity">
    <reaction evidence="26">
        <text>L-seryl-[protein] + ATP = O-phospho-L-seryl-[protein] + ADP + H(+)</text>
        <dbReference type="Rhea" id="RHEA:17989"/>
        <dbReference type="Rhea" id="RHEA-COMP:9863"/>
        <dbReference type="Rhea" id="RHEA-COMP:11604"/>
        <dbReference type="ChEBI" id="CHEBI:15378"/>
        <dbReference type="ChEBI" id="CHEBI:29999"/>
        <dbReference type="ChEBI" id="CHEBI:30616"/>
        <dbReference type="ChEBI" id="CHEBI:83421"/>
        <dbReference type="ChEBI" id="CHEBI:456216"/>
        <dbReference type="EC" id="2.7.11.1"/>
    </reaction>
</comment>
<dbReference type="SUPFAM" id="SSF47473">
    <property type="entry name" value="EF-hand"/>
    <property type="match status" value="1"/>
</dbReference>
<dbReference type="SMART" id="SM00220">
    <property type="entry name" value="S_TKc"/>
    <property type="match status" value="1"/>
</dbReference>
<evidence type="ECO:0000256" key="19">
    <source>
        <dbReference type="ARBA" id="ARBA00022870"/>
    </source>
</evidence>
<keyword evidence="9 31" id="KW-0723">Serine/threonine-protein kinase</keyword>
<comment type="caution">
    <text evidence="34">The sequence shown here is derived from an EMBL/GenBank/DDBJ whole genome shotgun (WGS) entry which is preliminary data.</text>
</comment>
<evidence type="ECO:0000256" key="5">
    <source>
        <dbReference type="ARBA" id="ARBA00011245"/>
    </source>
</evidence>
<dbReference type="PROSITE" id="PS00107">
    <property type="entry name" value="PROTEIN_KINASE_ATP"/>
    <property type="match status" value="1"/>
</dbReference>
<evidence type="ECO:0000256" key="4">
    <source>
        <dbReference type="ARBA" id="ARBA00004425"/>
    </source>
</evidence>
<proteinExistence type="inferred from homology"/>
<keyword evidence="21" id="KW-0564">Palmitate</keyword>
<dbReference type="EC" id="2.7.11.1" evidence="6"/>
<protein>
    <recommendedName>
        <fullName evidence="29">Calcium-dependent protein kinase 1</fullName>
        <ecNumber evidence="6">2.7.11.1</ecNumber>
    </recommendedName>
</protein>
<gene>
    <name evidence="34" type="ORF">SteCoe_6595</name>
</gene>